<dbReference type="Pfam" id="PF17957">
    <property type="entry name" value="Big_7"/>
    <property type="match status" value="2"/>
</dbReference>
<feature type="signal peptide" evidence="2">
    <location>
        <begin position="1"/>
        <end position="38"/>
    </location>
</feature>
<dbReference type="PANTHER" id="PTHR43737">
    <property type="entry name" value="BLL7424 PROTEIN"/>
    <property type="match status" value="1"/>
</dbReference>
<dbReference type="Pfam" id="PF08811">
    <property type="entry name" value="DUF1800"/>
    <property type="match status" value="1"/>
</dbReference>
<dbReference type="EMBL" id="CP053073">
    <property type="protein sequence ID" value="QJR15187.1"/>
    <property type="molecule type" value="Genomic_DNA"/>
</dbReference>
<dbReference type="RefSeq" id="WP_171162250.1">
    <property type="nucleotide sequence ID" value="NZ_CP053073.1"/>
</dbReference>
<accession>A0A6M4HAY1</accession>
<name>A0A6M4HAY1_9PROT</name>
<gene>
    <name evidence="3" type="ORF">DSM104440_02004</name>
</gene>
<dbReference type="KEGG" id="upl:DSM104440_02004"/>
<dbReference type="InterPro" id="IPR013783">
    <property type="entry name" value="Ig-like_fold"/>
</dbReference>
<keyword evidence="4" id="KW-1185">Reference proteome</keyword>
<reference evidence="3 4" key="1">
    <citation type="submission" date="2020-04" db="EMBL/GenBank/DDBJ databases">
        <title>Usitatibacter rugosus gen. nov., sp. nov. and Usitatibacter palustris sp. nov., novel members of Usitatibacteraceae fam. nov. within the order Nitrosomonadales isolated from soil.</title>
        <authorList>
            <person name="Huber K.J."/>
            <person name="Neumann-Schaal M."/>
            <person name="Geppert A."/>
            <person name="Luckner M."/>
            <person name="Wanner G."/>
            <person name="Overmann J."/>
        </authorList>
    </citation>
    <scope>NUCLEOTIDE SEQUENCE [LARGE SCALE GENOMIC DNA]</scope>
    <source>
        <strain evidence="3 4">Swamp67</strain>
    </source>
</reference>
<sequence length="1007" mass="109345">MNTQQPTRFAAWLLAARRSLRLLAMVALLVVPSLQARAANFTDIWWNPSESGWGVALSHHHDKIFGLLYIYDADGKPLWVSMPDGKFENNGRTYVGSLYRTTGPSYRAAFFNPTQVNVSSVGTARIDFGADDQSATMQVTIGSYQSTKQVKRYSFGNAPSNYPNDRSDIWWNPDESGWGLTLNHNGNNIFGVLYTYDETGRPLWVTMPGGTFTEANQFNGKLYTTTGSPYTAAFEASKVKTTEVGNISIEFINGDEARLTISINGFTRSRPVRRFAFGTDPGIRPPKVDLSINATASPLVAPATVTLRAAVTAGDRPVSKVVFYEGCDRIGEATAAPWEFKVASLSAGNHTFSARALDDSGSSGALDTESKEVKTGGTAPPPPPTSTTNKLPTVAITSPPNNAVVRVGTNLELIAAASDPDGTIVKVEFFTGPYKMGEATAAPWRLVFPNSSEAGYAVTAVATDDRGGTKTSSVVNITTVGTPPVLDSQTKDAARFLTQATFGIKSIAEIENLKAIGFDAWLNQQIPMVAPSFVQYVNDRKAAGEKPDEERAYEAIWQQWLWQPGQLRARMAFALSELFVISNIAPDLDTYAMASYWDMLNAGAFGNYRNLLENVTLHPAMGYYLNMIGSRKADPVKGTHPNENFAREVMQLFTIGLYKLNIDGSRVLDSAGKPINTYDETVIKGMAAAFTGWNFAGADTSKPSTFNPPKENWLEPMASWESMHDTNAKPIFDGIVLPANQTAAQDMKAALDALFNHPNVGPFVGRQLIQRFVTSNPSPQYIARVAAAFNRDPGGVRGNLLWVLREVLYDPEARSLAKATEAGWGKQREPVIRFANFLRGLNATSPTGRNKIWYLDSADEGLNQSPLLSPSVFNFFSPNYRQPGPLSAANLVAPEFQITTETSMVGTLNFFARLVKNGSYGSGDTKLTMDLTQLNALAGSPGALADHLSLLFMNGAMSEALRTTMVITLSTMPMPATKTGDSGATITDRVKAALMLVALSPDYVIQK</sequence>
<evidence type="ECO:0000256" key="2">
    <source>
        <dbReference type="SAM" id="SignalP"/>
    </source>
</evidence>
<keyword evidence="2" id="KW-0732">Signal</keyword>
<evidence type="ECO:0000256" key="1">
    <source>
        <dbReference type="SAM" id="MobiDB-lite"/>
    </source>
</evidence>
<feature type="region of interest" description="Disordered" evidence="1">
    <location>
        <begin position="356"/>
        <end position="395"/>
    </location>
</feature>
<feature type="chain" id="PRO_5027001123" description="DUF1800 domain-containing protein" evidence="2">
    <location>
        <begin position="39"/>
        <end position="1007"/>
    </location>
</feature>
<dbReference type="AlphaFoldDB" id="A0A6M4HAY1"/>
<organism evidence="3 4">
    <name type="scientific">Usitatibacter palustris</name>
    <dbReference type="NCBI Taxonomy" id="2732487"/>
    <lineage>
        <taxon>Bacteria</taxon>
        <taxon>Pseudomonadati</taxon>
        <taxon>Pseudomonadota</taxon>
        <taxon>Betaproteobacteria</taxon>
        <taxon>Nitrosomonadales</taxon>
        <taxon>Usitatibacteraceae</taxon>
        <taxon>Usitatibacter</taxon>
    </lineage>
</organism>
<protein>
    <recommendedName>
        <fullName evidence="5">DUF1800 domain-containing protein</fullName>
    </recommendedName>
</protein>
<dbReference type="Gene3D" id="2.60.40.10">
    <property type="entry name" value="Immunoglobulins"/>
    <property type="match status" value="2"/>
</dbReference>
<evidence type="ECO:0000313" key="4">
    <source>
        <dbReference type="Proteomes" id="UP000503096"/>
    </source>
</evidence>
<dbReference type="PANTHER" id="PTHR43737:SF1">
    <property type="entry name" value="DUF1501 DOMAIN-CONTAINING PROTEIN"/>
    <property type="match status" value="1"/>
</dbReference>
<evidence type="ECO:0000313" key="3">
    <source>
        <dbReference type="EMBL" id="QJR15187.1"/>
    </source>
</evidence>
<proteinExistence type="predicted"/>
<dbReference type="InParanoid" id="A0A6M4HAY1"/>
<evidence type="ECO:0008006" key="5">
    <source>
        <dbReference type="Google" id="ProtNLM"/>
    </source>
</evidence>
<dbReference type="Proteomes" id="UP000503096">
    <property type="component" value="Chromosome"/>
</dbReference>
<dbReference type="InterPro" id="IPR014917">
    <property type="entry name" value="DUF1800"/>
</dbReference>